<gene>
    <name evidence="2" type="ORF">SAMN02745229_03986</name>
</gene>
<organism evidence="2 3">
    <name type="scientific">Butyrivibrio fibrisolvens DSM 3071</name>
    <dbReference type="NCBI Taxonomy" id="1121131"/>
    <lineage>
        <taxon>Bacteria</taxon>
        <taxon>Bacillati</taxon>
        <taxon>Bacillota</taxon>
        <taxon>Clostridia</taxon>
        <taxon>Lachnospirales</taxon>
        <taxon>Lachnospiraceae</taxon>
        <taxon>Butyrivibrio</taxon>
    </lineage>
</organism>
<dbReference type="Proteomes" id="UP000184278">
    <property type="component" value="Unassembled WGS sequence"/>
</dbReference>
<proteinExistence type="predicted"/>
<evidence type="ECO:0000313" key="3">
    <source>
        <dbReference type="Proteomes" id="UP000184278"/>
    </source>
</evidence>
<keyword evidence="1" id="KW-0472">Membrane</keyword>
<name>A0A1M6FX23_BUTFI</name>
<sequence length="40" mass="4785">MAPFYRLKKEISNNPIILIPFRVLYIFVMVLVIIDSHPWP</sequence>
<keyword evidence="1" id="KW-1133">Transmembrane helix</keyword>
<dbReference type="AlphaFoldDB" id="A0A1M6FX23"/>
<evidence type="ECO:0000256" key="1">
    <source>
        <dbReference type="SAM" id="Phobius"/>
    </source>
</evidence>
<protein>
    <submittedName>
        <fullName evidence="2">Uncharacterized protein</fullName>
    </submittedName>
</protein>
<evidence type="ECO:0000313" key="2">
    <source>
        <dbReference type="EMBL" id="SHJ02275.1"/>
    </source>
</evidence>
<dbReference type="EMBL" id="FQXK01000056">
    <property type="protein sequence ID" value="SHJ02275.1"/>
    <property type="molecule type" value="Genomic_DNA"/>
</dbReference>
<accession>A0A1M6FX23</accession>
<reference evidence="3" key="1">
    <citation type="submission" date="2016-11" db="EMBL/GenBank/DDBJ databases">
        <authorList>
            <person name="Varghese N."/>
            <person name="Submissions S."/>
        </authorList>
    </citation>
    <scope>NUCLEOTIDE SEQUENCE [LARGE SCALE GENOMIC DNA]</scope>
    <source>
        <strain evidence="3">DSM 3071</strain>
    </source>
</reference>
<keyword evidence="1" id="KW-0812">Transmembrane</keyword>
<feature type="transmembrane region" description="Helical" evidence="1">
    <location>
        <begin position="16"/>
        <end position="34"/>
    </location>
</feature>
<dbReference type="STRING" id="1121131.SAMN02745229_03986"/>
<keyword evidence="3" id="KW-1185">Reference proteome</keyword>